<evidence type="ECO:0000313" key="3">
    <source>
        <dbReference type="EMBL" id="CAF0734328.1"/>
    </source>
</evidence>
<accession>A0A813N3W3</accession>
<dbReference type="Proteomes" id="UP000663879">
    <property type="component" value="Unassembled WGS sequence"/>
</dbReference>
<dbReference type="PROSITE" id="PS51450">
    <property type="entry name" value="LRR"/>
    <property type="match status" value="1"/>
</dbReference>
<name>A0A813N3W3_9BILA</name>
<dbReference type="InterPro" id="IPR001611">
    <property type="entry name" value="Leu-rich_rpt"/>
</dbReference>
<reference evidence="3" key="1">
    <citation type="submission" date="2021-02" db="EMBL/GenBank/DDBJ databases">
        <authorList>
            <person name="Nowell W R."/>
        </authorList>
    </citation>
    <scope>NUCLEOTIDE SEQUENCE</scope>
    <source>
        <strain evidence="3">Ploen Becks lab</strain>
    </source>
</reference>
<dbReference type="EMBL" id="CAJNOC010000256">
    <property type="protein sequence ID" value="CAF0734328.1"/>
    <property type="molecule type" value="Genomic_DNA"/>
</dbReference>
<dbReference type="SUPFAM" id="SSF52058">
    <property type="entry name" value="L domain-like"/>
    <property type="match status" value="1"/>
</dbReference>
<evidence type="ECO:0000256" key="2">
    <source>
        <dbReference type="SAM" id="SignalP"/>
    </source>
</evidence>
<feature type="chain" id="PRO_5032505496" evidence="2">
    <location>
        <begin position="18"/>
        <end position="446"/>
    </location>
</feature>
<protein>
    <submittedName>
        <fullName evidence="3">Uncharacterized protein</fullName>
    </submittedName>
</protein>
<evidence type="ECO:0000256" key="1">
    <source>
        <dbReference type="SAM" id="Phobius"/>
    </source>
</evidence>
<proteinExistence type="predicted"/>
<evidence type="ECO:0000313" key="4">
    <source>
        <dbReference type="Proteomes" id="UP000663879"/>
    </source>
</evidence>
<keyword evidence="2" id="KW-0732">Signal</keyword>
<keyword evidence="4" id="KW-1185">Reference proteome</keyword>
<comment type="caution">
    <text evidence="3">The sequence shown here is derived from an EMBL/GenBank/DDBJ whole genome shotgun (WGS) entry which is preliminary data.</text>
</comment>
<keyword evidence="1" id="KW-0472">Membrane</keyword>
<dbReference type="AlphaFoldDB" id="A0A813N3W3"/>
<feature type="signal peptide" evidence="2">
    <location>
        <begin position="1"/>
        <end position="17"/>
    </location>
</feature>
<keyword evidence="1" id="KW-1133">Transmembrane helix</keyword>
<organism evidence="3 4">
    <name type="scientific">Brachionus calyciflorus</name>
    <dbReference type="NCBI Taxonomy" id="104777"/>
    <lineage>
        <taxon>Eukaryota</taxon>
        <taxon>Metazoa</taxon>
        <taxon>Spiralia</taxon>
        <taxon>Gnathifera</taxon>
        <taxon>Rotifera</taxon>
        <taxon>Eurotatoria</taxon>
        <taxon>Monogononta</taxon>
        <taxon>Pseudotrocha</taxon>
        <taxon>Ploima</taxon>
        <taxon>Brachionidae</taxon>
        <taxon>Brachionus</taxon>
    </lineage>
</organism>
<dbReference type="InterPro" id="IPR032675">
    <property type="entry name" value="LRR_dom_sf"/>
</dbReference>
<sequence length="446" mass="53038">MNFILVQYLFFIPAILTFNLPKNYECGKYRFCITFFDSILFQDFLKYTYFKYIERVEFEIYYFRLQKFKKNKYSGKLQLNFLSELTELVDIYSGDLDYLVDVCKLANLKSYHLRANNLSELKDNKLFPMSIEKFDFSDNKINFVSKNFFLKFKRLQEVNLFNNQISKIERLDFDSNYLKYLNFKNINANSIEEIYFVNNITSHDFTINFEDNNLDTFPKIQGNLKRVHKYIIGLQSKRNLLYDKALKPSDNLITIVNLVIDHRHFIRDKISDSFSCLFNNETFLYIELSGELSGMEVVKLFFLPNSYKLENLYKIHITKSSFDIDKCERYVIVTTITTTIKTNSTFTRTITKYLKTDKYSTSNTNYLGKKIEKIFQNTSNISNTASHDYKIGISNYFKAEKSIKNRFLNFIIENPGKVVIFFTSIFLFLLLLFFNFNFIVDKLSKN</sequence>
<dbReference type="Gene3D" id="3.80.10.10">
    <property type="entry name" value="Ribonuclease Inhibitor"/>
    <property type="match status" value="1"/>
</dbReference>
<gene>
    <name evidence="3" type="ORF">OXX778_LOCUS3039</name>
</gene>
<keyword evidence="1" id="KW-0812">Transmembrane</keyword>
<feature type="transmembrane region" description="Helical" evidence="1">
    <location>
        <begin position="418"/>
        <end position="440"/>
    </location>
</feature>